<protein>
    <submittedName>
        <fullName evidence="1">Uncharacterized protein</fullName>
    </submittedName>
</protein>
<organism evidence="1 2">
    <name type="scientific">Raoultella planticola</name>
    <name type="common">Klebsiella planticola</name>
    <dbReference type="NCBI Taxonomy" id="575"/>
    <lineage>
        <taxon>Bacteria</taxon>
        <taxon>Pseudomonadati</taxon>
        <taxon>Pseudomonadota</taxon>
        <taxon>Gammaproteobacteria</taxon>
        <taxon>Enterobacterales</taxon>
        <taxon>Enterobacteriaceae</taxon>
        <taxon>Klebsiella/Raoultella group</taxon>
        <taxon>Raoultella</taxon>
    </lineage>
</organism>
<name>A0A485D909_RAOPL</name>
<evidence type="ECO:0000313" key="1">
    <source>
        <dbReference type="EMBL" id="VFS93462.1"/>
    </source>
</evidence>
<reference evidence="1 2" key="1">
    <citation type="submission" date="2019-03" db="EMBL/GenBank/DDBJ databases">
        <authorList>
            <consortium name="Pathogen Informatics"/>
        </authorList>
    </citation>
    <scope>NUCLEOTIDE SEQUENCE [LARGE SCALE GENOMIC DNA]</scope>
    <source>
        <strain evidence="1 2">NCTC12998</strain>
    </source>
</reference>
<dbReference type="AlphaFoldDB" id="A0A485D909"/>
<dbReference type="EMBL" id="CAADJE010000043">
    <property type="protein sequence ID" value="VFS93462.1"/>
    <property type="molecule type" value="Genomic_DNA"/>
</dbReference>
<accession>A0A485D909</accession>
<evidence type="ECO:0000313" key="2">
    <source>
        <dbReference type="Proteomes" id="UP000345637"/>
    </source>
</evidence>
<dbReference type="Proteomes" id="UP000345637">
    <property type="component" value="Unassembled WGS sequence"/>
</dbReference>
<sequence length="51" mass="5419">MGSNQVFQLSLKRLMDGPSVSRGGAIRMSHQTGLVVRCFSTPATLAIISKA</sequence>
<gene>
    <name evidence="1" type="ORF">NCTC12998_07585</name>
</gene>
<proteinExistence type="predicted"/>